<feature type="transmembrane region" description="Helical" evidence="1">
    <location>
        <begin position="64"/>
        <end position="80"/>
    </location>
</feature>
<keyword evidence="1" id="KW-0472">Membrane</keyword>
<evidence type="ECO:0000256" key="1">
    <source>
        <dbReference type="SAM" id="Phobius"/>
    </source>
</evidence>
<name>A0ABS6JMC8_9BACI</name>
<evidence type="ECO:0000313" key="3">
    <source>
        <dbReference type="Proteomes" id="UP000784880"/>
    </source>
</evidence>
<dbReference type="EMBL" id="JAHQCS010000186">
    <property type="protein sequence ID" value="MBU9714835.1"/>
    <property type="molecule type" value="Genomic_DNA"/>
</dbReference>
<gene>
    <name evidence="2" type="ORF">KS419_24115</name>
</gene>
<dbReference type="Proteomes" id="UP000784880">
    <property type="component" value="Unassembled WGS sequence"/>
</dbReference>
<feature type="transmembrane region" description="Helical" evidence="1">
    <location>
        <begin position="27"/>
        <end position="52"/>
    </location>
</feature>
<keyword evidence="1" id="KW-1133">Transmembrane helix</keyword>
<protein>
    <submittedName>
        <fullName evidence="2">Uncharacterized protein</fullName>
    </submittedName>
</protein>
<sequence>MVGQYIVSCMQMARSAEIGLFIHRYELIMIIFFSISALVQVMISILCTTIALKHVTGITKLNKLIFPVSLLLGAFGYWVVEDHIRAMDLLTYYWPIMANPIGLGLPLLIFLLGFFFQKK</sequence>
<accession>A0ABS6JMC8</accession>
<feature type="transmembrane region" description="Helical" evidence="1">
    <location>
        <begin position="92"/>
        <end position="116"/>
    </location>
</feature>
<reference evidence="2 3" key="1">
    <citation type="submission" date="2021-06" db="EMBL/GenBank/DDBJ databases">
        <title>Bacillus sp. RD4P76, an endophyte from a halophyte.</title>
        <authorList>
            <person name="Sun J.-Q."/>
        </authorList>
    </citation>
    <scope>NUCLEOTIDE SEQUENCE [LARGE SCALE GENOMIC DNA]</scope>
    <source>
        <strain evidence="2 3">CGMCC 1.15917</strain>
    </source>
</reference>
<proteinExistence type="predicted"/>
<evidence type="ECO:0000313" key="2">
    <source>
        <dbReference type="EMBL" id="MBU9714835.1"/>
    </source>
</evidence>
<dbReference type="RefSeq" id="WP_217069658.1">
    <property type="nucleotide sequence ID" value="NZ_JAHQCS010000186.1"/>
</dbReference>
<comment type="caution">
    <text evidence="2">The sequence shown here is derived from an EMBL/GenBank/DDBJ whole genome shotgun (WGS) entry which is preliminary data.</text>
</comment>
<keyword evidence="3" id="KW-1185">Reference proteome</keyword>
<organism evidence="2 3">
    <name type="scientific">Evansella tamaricis</name>
    <dbReference type="NCBI Taxonomy" id="2069301"/>
    <lineage>
        <taxon>Bacteria</taxon>
        <taxon>Bacillati</taxon>
        <taxon>Bacillota</taxon>
        <taxon>Bacilli</taxon>
        <taxon>Bacillales</taxon>
        <taxon>Bacillaceae</taxon>
        <taxon>Evansella</taxon>
    </lineage>
</organism>
<keyword evidence="1" id="KW-0812">Transmembrane</keyword>